<comment type="caution">
    <text evidence="7">The sequence shown here is derived from an EMBL/GenBank/DDBJ whole genome shotgun (WGS) entry which is preliminary data.</text>
</comment>
<dbReference type="GO" id="GO:0005730">
    <property type="term" value="C:nucleolus"/>
    <property type="evidence" value="ECO:0007669"/>
    <property type="project" value="UniProtKB-SubCell"/>
</dbReference>
<keyword evidence="4" id="KW-0963">Cytoplasm</keyword>
<name>A0AAV9IXH3_CYACA</name>
<evidence type="ECO:0000256" key="5">
    <source>
        <dbReference type="ARBA" id="ARBA00022835"/>
    </source>
</evidence>
<evidence type="ECO:0000256" key="2">
    <source>
        <dbReference type="ARBA" id="ARBA00004604"/>
    </source>
</evidence>
<dbReference type="InterPro" id="IPR020568">
    <property type="entry name" value="Ribosomal_Su5_D2-typ_SF"/>
</dbReference>
<reference evidence="7 8" key="1">
    <citation type="submission" date="2022-07" db="EMBL/GenBank/DDBJ databases">
        <title>Genome-wide signatures of adaptation to extreme environments.</title>
        <authorList>
            <person name="Cho C.H."/>
            <person name="Yoon H.S."/>
        </authorList>
    </citation>
    <scope>NUCLEOTIDE SEQUENCE [LARGE SCALE GENOMIC DNA]</scope>
    <source>
        <strain evidence="7 8">DBV 063 E5</strain>
    </source>
</reference>
<protein>
    <recommendedName>
        <fullName evidence="6">Ribosomal RNA-processing protein 42</fullName>
    </recommendedName>
</protein>
<accession>A0AAV9IXH3</accession>
<evidence type="ECO:0000313" key="8">
    <source>
        <dbReference type="Proteomes" id="UP001301350"/>
    </source>
</evidence>
<dbReference type="Proteomes" id="UP001301350">
    <property type="component" value="Unassembled WGS sequence"/>
</dbReference>
<dbReference type="PANTHER" id="PTHR11097:SF8">
    <property type="entry name" value="EXOSOME COMPLEX COMPONENT RRP42"/>
    <property type="match status" value="1"/>
</dbReference>
<dbReference type="GO" id="GO:0071028">
    <property type="term" value="P:nuclear mRNA surveillance"/>
    <property type="evidence" value="ECO:0007669"/>
    <property type="project" value="TreeGrafter"/>
</dbReference>
<dbReference type="GO" id="GO:0034473">
    <property type="term" value="P:U1 snRNA 3'-end processing"/>
    <property type="evidence" value="ECO:0007669"/>
    <property type="project" value="TreeGrafter"/>
</dbReference>
<organism evidence="7 8">
    <name type="scientific">Cyanidium caldarium</name>
    <name type="common">Red alga</name>
    <dbReference type="NCBI Taxonomy" id="2771"/>
    <lineage>
        <taxon>Eukaryota</taxon>
        <taxon>Rhodophyta</taxon>
        <taxon>Bangiophyceae</taxon>
        <taxon>Cyanidiales</taxon>
        <taxon>Cyanidiaceae</taxon>
        <taxon>Cyanidium</taxon>
    </lineage>
</organism>
<comment type="subcellular location">
    <subcellularLocation>
        <location evidence="1">Cytoplasm</location>
    </subcellularLocation>
    <subcellularLocation>
        <location evidence="2">Nucleus</location>
        <location evidence="2">Nucleolus</location>
    </subcellularLocation>
</comment>
<evidence type="ECO:0000313" key="7">
    <source>
        <dbReference type="EMBL" id="KAK4537013.1"/>
    </source>
</evidence>
<dbReference type="GO" id="GO:0034475">
    <property type="term" value="P:U4 snRNA 3'-end processing"/>
    <property type="evidence" value="ECO:0007669"/>
    <property type="project" value="TreeGrafter"/>
</dbReference>
<keyword evidence="5" id="KW-0271">Exosome</keyword>
<gene>
    <name evidence="7" type="ORF">CDCA_CDCA10G3038</name>
</gene>
<dbReference type="GO" id="GO:0000467">
    <property type="term" value="P:exonucleolytic trimming to generate mature 3'-end of 5.8S rRNA from tricistronic rRNA transcript (SSU-rRNA, 5.8S rRNA, LSU-rRNA)"/>
    <property type="evidence" value="ECO:0007669"/>
    <property type="project" value="TreeGrafter"/>
</dbReference>
<dbReference type="SUPFAM" id="SSF54211">
    <property type="entry name" value="Ribosomal protein S5 domain 2-like"/>
    <property type="match status" value="1"/>
</dbReference>
<dbReference type="AlphaFoldDB" id="A0AAV9IXH3"/>
<dbReference type="GO" id="GO:0000177">
    <property type="term" value="C:cytoplasmic exosome (RNase complex)"/>
    <property type="evidence" value="ECO:0007669"/>
    <property type="project" value="TreeGrafter"/>
</dbReference>
<dbReference type="Gene3D" id="3.30.230.70">
    <property type="entry name" value="GHMP Kinase, N-terminal domain"/>
    <property type="match status" value="1"/>
</dbReference>
<dbReference type="EMBL" id="JANCYW010000010">
    <property type="protein sequence ID" value="KAK4537013.1"/>
    <property type="molecule type" value="Genomic_DNA"/>
</dbReference>
<sequence length="263" mass="27433">MTQMPILWERYADPDSYLRRQIVEAGVRADGRAPLQTRVSEVERQVLRRSVAAGSALVRRGGTVVLAAVSVGARGKYRVEAPCLGQGRREAAAVNAPALQAFAERVLAPVWRVDHASGSLCVEVLVLGADGSVRDVITAAIDAARAQAVREGASGDGGLLHLPATRLAAYTYALMVAPPAVSATLGDIDKPVSPSVIVADPTAAEESAAVAATSVTVVVVYDESARAMPYLHHLECVGAPAAPPLIQQCIDLSLKAHHPATDA</sequence>
<evidence type="ECO:0000256" key="4">
    <source>
        <dbReference type="ARBA" id="ARBA00022490"/>
    </source>
</evidence>
<dbReference type="GO" id="GO:0071035">
    <property type="term" value="P:nuclear polyadenylation-dependent rRNA catabolic process"/>
    <property type="evidence" value="ECO:0007669"/>
    <property type="project" value="TreeGrafter"/>
</dbReference>
<dbReference type="InterPro" id="IPR027408">
    <property type="entry name" value="PNPase/RNase_PH_dom_sf"/>
</dbReference>
<dbReference type="GO" id="GO:0016075">
    <property type="term" value="P:rRNA catabolic process"/>
    <property type="evidence" value="ECO:0007669"/>
    <property type="project" value="TreeGrafter"/>
</dbReference>
<comment type="similarity">
    <text evidence="3">Belongs to the RNase PH family.</text>
</comment>
<dbReference type="GO" id="GO:0034476">
    <property type="term" value="P:U5 snRNA 3'-end processing"/>
    <property type="evidence" value="ECO:0007669"/>
    <property type="project" value="TreeGrafter"/>
</dbReference>
<evidence type="ECO:0000256" key="6">
    <source>
        <dbReference type="ARBA" id="ARBA00042523"/>
    </source>
</evidence>
<dbReference type="PANTHER" id="PTHR11097">
    <property type="entry name" value="EXOSOME COMPLEX EXONUCLEASE RIBOSOMAL RNA PROCESSING PROTEIN"/>
    <property type="match status" value="1"/>
</dbReference>
<evidence type="ECO:0000256" key="3">
    <source>
        <dbReference type="ARBA" id="ARBA00006678"/>
    </source>
</evidence>
<proteinExistence type="inferred from homology"/>
<dbReference type="GO" id="GO:0000176">
    <property type="term" value="C:nuclear exosome (RNase complex)"/>
    <property type="evidence" value="ECO:0007669"/>
    <property type="project" value="TreeGrafter"/>
</dbReference>
<dbReference type="GO" id="GO:0071038">
    <property type="term" value="P:TRAMP-dependent tRNA surveillance pathway"/>
    <property type="evidence" value="ECO:0007669"/>
    <property type="project" value="TreeGrafter"/>
</dbReference>
<dbReference type="GO" id="GO:0035925">
    <property type="term" value="F:mRNA 3'-UTR AU-rich region binding"/>
    <property type="evidence" value="ECO:0007669"/>
    <property type="project" value="TreeGrafter"/>
</dbReference>
<dbReference type="InterPro" id="IPR050590">
    <property type="entry name" value="Exosome_comp_Rrp42_subfam"/>
</dbReference>
<evidence type="ECO:0000256" key="1">
    <source>
        <dbReference type="ARBA" id="ARBA00004496"/>
    </source>
</evidence>
<keyword evidence="8" id="KW-1185">Reference proteome</keyword>